<sequence>MADVRSLTRHHTYYIPSADLSFLLGHVQFRVHRYFFERESVFFSRKLTTPMSPGAVRQGSSDADPLVLEDVRAEDFERLLWVFYNPRYSLYDAKVDDWSVILSLAHRWGFAEVKSLAVRELEKKEFEPIDRIAYYQTNDVDRNLLVPHYASVCAREFPLTLAEGIKLGMETTLVIASAREFIRAIPTRDGLRSPVTPTVAGDELFDAIRELFNIPAVRKLEGSPTKDDPKPSSSSAHGAATNNESPTTNSGSAFLTASSSIAAAEAARARSASNANATAQESALEGGSDATNGVPAATYGAFDTAPAGTASEGGGEANGADPFFSISGDGTSTKGSANGGRRALKAAARREKQRQTKQKEKEGTEDKPTAHPQSQAPQESDTKGIDGPESKVEPQGGKEEGRVEAGEESKEGELEGGEGEKREAAVSVQGGGGKAEEEEKVEEVKEVGPTPSGEANAGDGQAQEVEEIKAEKSEEELQAELKTESPEKSSQAGEPEVEKLPDDPTEVKNPANETKPEESLEGPVAEATTQDPAVDVEVKLHDPAVDAEAKPQDPAVDVEAKPQDPVADLEVKAQDPAVPAAELKVEDLSNAEKQESTEAKIDGSGSETKEAVAEVAAPTEPQPEEATNVEKGPEPPATEQVKPGEGERLTVQTAPAIIDLKANETEGTGSPVDDKKAKKKADKAARKKKRAAAAQGVNAEGTSPSEEPAPEATPNTPAKRAAKLELKTQDLPKTEPLIDLSATPSSTVQQPPPPPLKNADSPTIARGGRVPLNERLSKSTPSAWPPTPNATNDRYPSSPASAKSKKDEGGVGTFISSLWK</sequence>
<feature type="compositionally biased region" description="Basic residues" evidence="1">
    <location>
        <begin position="677"/>
        <end position="691"/>
    </location>
</feature>
<feature type="compositionally biased region" description="Low complexity" evidence="1">
    <location>
        <begin position="702"/>
        <end position="718"/>
    </location>
</feature>
<feature type="region of interest" description="Disordered" evidence="1">
    <location>
        <begin position="219"/>
        <end position="252"/>
    </location>
</feature>
<comment type="caution">
    <text evidence="3">The sequence shown here is derived from an EMBL/GenBank/DDBJ whole genome shotgun (WGS) entry which is preliminary data.</text>
</comment>
<name>A0A4Q2DW18_9AGAR</name>
<evidence type="ECO:0000256" key="1">
    <source>
        <dbReference type="SAM" id="MobiDB-lite"/>
    </source>
</evidence>
<feature type="compositionally biased region" description="Basic and acidic residues" evidence="1">
    <location>
        <begin position="722"/>
        <end position="733"/>
    </location>
</feature>
<feature type="compositionally biased region" description="Basic and acidic residues" evidence="1">
    <location>
        <begin position="348"/>
        <end position="369"/>
    </location>
</feature>
<dbReference type="Proteomes" id="UP000290288">
    <property type="component" value="Unassembled WGS sequence"/>
</dbReference>
<dbReference type="PROSITE" id="PS50097">
    <property type="entry name" value="BTB"/>
    <property type="match status" value="1"/>
</dbReference>
<dbReference type="Gene3D" id="3.30.710.10">
    <property type="entry name" value="Potassium Channel Kv1.1, Chain A"/>
    <property type="match status" value="1"/>
</dbReference>
<dbReference type="AlphaFoldDB" id="A0A4Q2DW18"/>
<feature type="compositionally biased region" description="Basic and acidic residues" evidence="1">
    <location>
        <begin position="219"/>
        <end position="230"/>
    </location>
</feature>
<reference evidence="3 4" key="1">
    <citation type="submission" date="2019-01" db="EMBL/GenBank/DDBJ databases">
        <title>Draft genome sequence of Psathyrella aberdarensis IHI B618.</title>
        <authorList>
            <person name="Buettner E."/>
            <person name="Kellner H."/>
        </authorList>
    </citation>
    <scope>NUCLEOTIDE SEQUENCE [LARGE SCALE GENOMIC DNA]</scope>
    <source>
        <strain evidence="3 4">IHI B618</strain>
    </source>
</reference>
<feature type="compositionally biased region" description="Basic and acidic residues" evidence="1">
    <location>
        <begin position="583"/>
        <end position="612"/>
    </location>
</feature>
<feature type="compositionally biased region" description="Basic and acidic residues" evidence="1">
    <location>
        <begin position="536"/>
        <end position="551"/>
    </location>
</feature>
<dbReference type="Pfam" id="PF00651">
    <property type="entry name" value="BTB"/>
    <property type="match status" value="1"/>
</dbReference>
<evidence type="ECO:0000313" key="4">
    <source>
        <dbReference type="Proteomes" id="UP000290288"/>
    </source>
</evidence>
<keyword evidence="4" id="KW-1185">Reference proteome</keyword>
<feature type="compositionally biased region" description="Basic and acidic residues" evidence="1">
    <location>
        <begin position="380"/>
        <end position="424"/>
    </location>
</feature>
<dbReference type="STRING" id="2316362.A0A4Q2DW18"/>
<gene>
    <name evidence="3" type="ORF">EST38_g2719</name>
</gene>
<proteinExistence type="predicted"/>
<dbReference type="OrthoDB" id="9997739at2759"/>
<dbReference type="SUPFAM" id="SSF54695">
    <property type="entry name" value="POZ domain"/>
    <property type="match status" value="1"/>
</dbReference>
<dbReference type="InterPro" id="IPR000210">
    <property type="entry name" value="BTB/POZ_dom"/>
</dbReference>
<evidence type="ECO:0000313" key="3">
    <source>
        <dbReference type="EMBL" id="RXW23135.1"/>
    </source>
</evidence>
<dbReference type="InterPro" id="IPR011333">
    <property type="entry name" value="SKP1/BTB/POZ_sf"/>
</dbReference>
<feature type="compositionally biased region" description="Polar residues" evidence="1">
    <location>
        <begin position="240"/>
        <end position="252"/>
    </location>
</feature>
<protein>
    <recommendedName>
        <fullName evidence="2">BTB domain-containing protein</fullName>
    </recommendedName>
</protein>
<feature type="compositionally biased region" description="Basic and acidic residues" evidence="1">
    <location>
        <begin position="496"/>
        <end position="506"/>
    </location>
</feature>
<feature type="compositionally biased region" description="Basic and acidic residues" evidence="1">
    <location>
        <begin position="434"/>
        <end position="446"/>
    </location>
</feature>
<dbReference type="EMBL" id="SDEE01000050">
    <property type="protein sequence ID" value="RXW23135.1"/>
    <property type="molecule type" value="Genomic_DNA"/>
</dbReference>
<accession>A0A4Q2DW18</accession>
<feature type="domain" description="BTB" evidence="2">
    <location>
        <begin position="18"/>
        <end position="92"/>
    </location>
</feature>
<organism evidence="3 4">
    <name type="scientific">Candolleomyces aberdarensis</name>
    <dbReference type="NCBI Taxonomy" id="2316362"/>
    <lineage>
        <taxon>Eukaryota</taxon>
        <taxon>Fungi</taxon>
        <taxon>Dikarya</taxon>
        <taxon>Basidiomycota</taxon>
        <taxon>Agaricomycotina</taxon>
        <taxon>Agaricomycetes</taxon>
        <taxon>Agaricomycetidae</taxon>
        <taxon>Agaricales</taxon>
        <taxon>Agaricineae</taxon>
        <taxon>Psathyrellaceae</taxon>
        <taxon>Candolleomyces</taxon>
    </lineage>
</organism>
<evidence type="ECO:0000259" key="2">
    <source>
        <dbReference type="PROSITE" id="PS50097"/>
    </source>
</evidence>
<dbReference type="SMART" id="SM00225">
    <property type="entry name" value="BTB"/>
    <property type="match status" value="1"/>
</dbReference>
<feature type="region of interest" description="Disordered" evidence="1">
    <location>
        <begin position="300"/>
        <end position="820"/>
    </location>
</feature>